<protein>
    <submittedName>
        <fullName evidence="1">Uncharacterized protein</fullName>
    </submittedName>
</protein>
<dbReference type="Proteomes" id="UP000019486">
    <property type="component" value="Unassembled WGS sequence"/>
</dbReference>
<gene>
    <name evidence="1" type="ORF">N825_34190</name>
</gene>
<name>W9GWE8_9PROT</name>
<comment type="caution">
    <text evidence="1">The sequence shown here is derived from an EMBL/GenBank/DDBJ whole genome shotgun (WGS) entry which is preliminary data.</text>
</comment>
<keyword evidence="2" id="KW-1185">Reference proteome</keyword>
<organism evidence="1 2">
    <name type="scientific">Skermanella stibiiresistens SB22</name>
    <dbReference type="NCBI Taxonomy" id="1385369"/>
    <lineage>
        <taxon>Bacteria</taxon>
        <taxon>Pseudomonadati</taxon>
        <taxon>Pseudomonadota</taxon>
        <taxon>Alphaproteobacteria</taxon>
        <taxon>Rhodospirillales</taxon>
        <taxon>Azospirillaceae</taxon>
        <taxon>Skermanella</taxon>
    </lineage>
</organism>
<dbReference type="EMBL" id="AVFL01000067">
    <property type="protein sequence ID" value="EWY35813.1"/>
    <property type="molecule type" value="Genomic_DNA"/>
</dbReference>
<evidence type="ECO:0000313" key="1">
    <source>
        <dbReference type="EMBL" id="EWY35813.1"/>
    </source>
</evidence>
<sequence length="66" mass="7452">MLVLQRSSVDMLTDERIEELHEIGISDAEATGGNIYATLPERDLSDEEAKVYDYAFRNAFARMNGI</sequence>
<evidence type="ECO:0000313" key="2">
    <source>
        <dbReference type="Proteomes" id="UP000019486"/>
    </source>
</evidence>
<proteinExistence type="predicted"/>
<accession>W9GWE8</accession>
<dbReference type="AlphaFoldDB" id="W9GWE8"/>
<reference evidence="1 2" key="1">
    <citation type="submission" date="2013-08" db="EMBL/GenBank/DDBJ databases">
        <title>The genome sequence of Skermanella stibiiresistens.</title>
        <authorList>
            <person name="Zhu W."/>
            <person name="Wang G."/>
        </authorList>
    </citation>
    <scope>NUCLEOTIDE SEQUENCE [LARGE SCALE GENOMIC DNA]</scope>
    <source>
        <strain evidence="1 2">SB22</strain>
    </source>
</reference>
<dbReference type="STRING" id="1385369.N825_34190"/>